<keyword evidence="3" id="KW-1185">Reference proteome</keyword>
<evidence type="ECO:0000313" key="2">
    <source>
        <dbReference type="EMBL" id="ADJ25011.1"/>
    </source>
</evidence>
<name>D8JWQ3_HYPDA</name>
<feature type="transmembrane region" description="Helical" evidence="1">
    <location>
        <begin position="105"/>
        <end position="120"/>
    </location>
</feature>
<protein>
    <submittedName>
        <fullName evidence="2">Permease</fullName>
    </submittedName>
</protein>
<keyword evidence="1" id="KW-1133">Transmembrane helix</keyword>
<reference evidence="3" key="1">
    <citation type="journal article" date="2011" name="J. Bacteriol.">
        <title>Genome sequences of eight morphologically diverse alphaproteobacteria.</title>
        <authorList>
            <consortium name="US DOE Joint Genome Institute"/>
            <person name="Brown P.J."/>
            <person name="Kysela D.T."/>
            <person name="Buechlein A."/>
            <person name="Hemmerich C."/>
            <person name="Brun Y.V."/>
        </authorList>
    </citation>
    <scope>NUCLEOTIDE SEQUENCE [LARGE SCALE GENOMIC DNA]</scope>
    <source>
        <strain evidence="3">ATCC 51888 / DSM 1869 / NCIB 11706 / TK 0415</strain>
    </source>
</reference>
<dbReference type="STRING" id="582899.Hden_3217"/>
<feature type="transmembrane region" description="Helical" evidence="1">
    <location>
        <begin position="36"/>
        <end position="55"/>
    </location>
</feature>
<dbReference type="OrthoDB" id="7949282at2"/>
<dbReference type="AlphaFoldDB" id="D8JWQ3"/>
<dbReference type="RefSeq" id="WP_013217170.1">
    <property type="nucleotide sequence ID" value="NC_014313.1"/>
</dbReference>
<dbReference type="EMBL" id="CP002083">
    <property type="protein sequence ID" value="ADJ25011.1"/>
    <property type="molecule type" value="Genomic_DNA"/>
</dbReference>
<gene>
    <name evidence="2" type="ordered locus">Hden_3217</name>
</gene>
<evidence type="ECO:0000313" key="3">
    <source>
        <dbReference type="Proteomes" id="UP000002033"/>
    </source>
</evidence>
<organism evidence="2 3">
    <name type="scientific">Hyphomicrobium denitrificans (strain ATCC 51888 / DSM 1869 / NCIMB 11706 / TK 0415)</name>
    <dbReference type="NCBI Taxonomy" id="582899"/>
    <lineage>
        <taxon>Bacteria</taxon>
        <taxon>Pseudomonadati</taxon>
        <taxon>Pseudomonadota</taxon>
        <taxon>Alphaproteobacteria</taxon>
        <taxon>Hyphomicrobiales</taxon>
        <taxon>Hyphomicrobiaceae</taxon>
        <taxon>Hyphomicrobium</taxon>
    </lineage>
</organism>
<accession>D8JWQ3</accession>
<keyword evidence="1" id="KW-0472">Membrane</keyword>
<keyword evidence="1" id="KW-0812">Transmembrane</keyword>
<dbReference type="HOGENOM" id="CLU_2034913_0_0_5"/>
<proteinExistence type="predicted"/>
<evidence type="ECO:0000256" key="1">
    <source>
        <dbReference type="SAM" id="Phobius"/>
    </source>
</evidence>
<dbReference type="Proteomes" id="UP000002033">
    <property type="component" value="Chromosome"/>
</dbReference>
<dbReference type="KEGG" id="hdn:Hden_3217"/>
<feature type="transmembrane region" description="Helical" evidence="1">
    <location>
        <begin position="67"/>
        <end position="85"/>
    </location>
</feature>
<sequence length="121" mass="13715" precursor="true">MGPLFAILTAALSFAMSIPPAVEQYRRDRKGFWQTLRWMGVYALYIAVGIGVLMLSAEGPQPPTKAALATLFMLTWIAYGMVWLIRKVPRYRELPAWLDKRWLDHLFALALSCLLAAVFLV</sequence>